<protein>
    <recommendedName>
        <fullName evidence="4 13">Tetraacyldisaccharide 4'-kinase</fullName>
        <ecNumber evidence="3 13">2.7.1.130</ecNumber>
    </recommendedName>
    <alternativeName>
        <fullName evidence="12 13">Lipid A 4'-kinase</fullName>
    </alternativeName>
</protein>
<accession>A0ABM9ZWG1</accession>
<proteinExistence type="inferred from homology"/>
<dbReference type="Pfam" id="PF02606">
    <property type="entry name" value="LpxK"/>
    <property type="match status" value="1"/>
</dbReference>
<dbReference type="NCBIfam" id="TIGR00682">
    <property type="entry name" value="lpxK"/>
    <property type="match status" value="1"/>
</dbReference>
<dbReference type="Proteomes" id="UP000006462">
    <property type="component" value="Unassembled WGS sequence"/>
</dbReference>
<evidence type="ECO:0000256" key="10">
    <source>
        <dbReference type="ARBA" id="ARBA00022840"/>
    </source>
</evidence>
<dbReference type="HAMAP" id="MF_00409">
    <property type="entry name" value="LpxK"/>
    <property type="match status" value="1"/>
</dbReference>
<dbReference type="GO" id="GO:0009029">
    <property type="term" value="F:lipid-A 4'-kinase activity"/>
    <property type="evidence" value="ECO:0007669"/>
    <property type="project" value="UniProtKB-EC"/>
</dbReference>
<evidence type="ECO:0000256" key="1">
    <source>
        <dbReference type="ARBA" id="ARBA00002274"/>
    </source>
</evidence>
<comment type="caution">
    <text evidence="13">Lacks conserved residue(s) required for the propagation of feature annotation.</text>
</comment>
<keyword evidence="11 13" id="KW-0443">Lipid metabolism</keyword>
<dbReference type="EMBL" id="ADFP01000047">
    <property type="protein sequence ID" value="EFB91239.1"/>
    <property type="molecule type" value="Genomic_DNA"/>
</dbReference>
<keyword evidence="7 13" id="KW-0808">Transferase</keyword>
<evidence type="ECO:0000256" key="5">
    <source>
        <dbReference type="ARBA" id="ARBA00022516"/>
    </source>
</evidence>
<name>A0ABM9ZWG1_9BACT</name>
<evidence type="ECO:0000313" key="14">
    <source>
        <dbReference type="EMBL" id="EFB91239.1"/>
    </source>
</evidence>
<comment type="similarity">
    <text evidence="13">Belongs to the LpxK family.</text>
</comment>
<keyword evidence="6 13" id="KW-0441">Lipid A biosynthesis</keyword>
<comment type="function">
    <text evidence="1 13">Transfers the gamma-phosphate of ATP to the 4'-position of a tetraacyldisaccharide 1-phosphate intermediate (termed DS-1-P) to form tetraacyldisaccharide 1,4'-bis-phosphate (lipid IVA).</text>
</comment>
<keyword evidence="9 13" id="KW-0418">Kinase</keyword>
<dbReference type="RefSeq" id="WP_009164303.1">
    <property type="nucleotide sequence ID" value="NZ_ADFP01000047.1"/>
</dbReference>
<comment type="catalytic activity">
    <reaction evidence="13">
        <text>a lipid A disaccharide + ATP = a lipid IVA + ADP + H(+)</text>
        <dbReference type="Rhea" id="RHEA:67840"/>
        <dbReference type="ChEBI" id="CHEBI:15378"/>
        <dbReference type="ChEBI" id="CHEBI:30616"/>
        <dbReference type="ChEBI" id="CHEBI:176343"/>
        <dbReference type="ChEBI" id="CHEBI:176425"/>
        <dbReference type="ChEBI" id="CHEBI:456216"/>
        <dbReference type="EC" id="2.7.1.130"/>
    </reaction>
</comment>
<reference evidence="14 15" key="1">
    <citation type="submission" date="2009-12" db="EMBL/GenBank/DDBJ databases">
        <authorList>
            <person name="Shrivastava S."/>
            <person name="Madupu R."/>
            <person name="Durkin A.S."/>
            <person name="Torralba M."/>
            <person name="Methe B."/>
            <person name="Sutton G.G."/>
            <person name="Strausberg R.L."/>
            <person name="Nelson K.E."/>
        </authorList>
    </citation>
    <scope>NUCLEOTIDE SEQUENCE [LARGE SCALE GENOMIC DNA]</scope>
    <source>
        <strain evidence="14 15">W5455</strain>
    </source>
</reference>
<keyword evidence="10 13" id="KW-0067">ATP-binding</keyword>
<dbReference type="PANTHER" id="PTHR42724:SF1">
    <property type="entry name" value="TETRAACYLDISACCHARIDE 4'-KINASE, MITOCHONDRIAL-RELATED"/>
    <property type="match status" value="1"/>
</dbReference>
<dbReference type="InterPro" id="IPR003758">
    <property type="entry name" value="LpxK"/>
</dbReference>
<keyword evidence="8 13" id="KW-0547">Nucleotide-binding</keyword>
<sequence length="745" mass="82010">MNFLTKSYLAYSHGEKNVSPWVILKPLGWLGSVIVRTRRAFYDHGIYASEEPPLPVISVGNLTTGGTNKTPFVEFIAEQLSRWGLKPGIVSRGYGGTTSTPVVVLNGHGDRSVVGDEPLLLSSRLTDIPVAVSSDRMADVAALLNHNIDIVVADDAFQHRRMVRDVDIVLVDATCPFGNGTSLPNGILRELPSSLSRAHAVVISKSDQTSPEALRRLKERISHWVPEERIFYSRLADPAWERWDGRRFIPVGENMAAFSLVVFSAIGNPHSFRNTIVTSGATILREFEFKDHHHYDANDLQKIEDTAQKSGGKAICCTEKDIFNLPQGYVPRVPLYVPRISAVVEESSRFWDVVVQALRPRIVVASNGYGEDAIGAKLARKAARKFPQAEVCAFPLVGSGIPYKKIGVRILPPLSESPTGGIIKYHLHDLYQEIKAGLFRQISRQLSAWDQLRSSCRTVLCVGDAYLLCHTLWGQGKKALMVATAKTKFISGHWKLESFLYRKGCKKVWPRDEETAVELRQSGVAAVFEGNPIMDLSCDNTKGTVPWGEGRRLLVLPGSRERAYKDLSLLLRALSKISERCSIAAVMVPAPSIDIDTLAKTAVGWEFDGLHLRRGRLDIVIYRGEVADAAQGAELLLGLAGTANQVCAGLGVPVLSVIEKGKLVQKKLLGNSELLVEPDADALAEAAVDLLADAERLAYMSSEGRRRLGQSGALDAVLNYAAEQLGWKKRAFVYDELSKRVKFDR</sequence>
<evidence type="ECO:0000256" key="9">
    <source>
        <dbReference type="ARBA" id="ARBA00022777"/>
    </source>
</evidence>
<evidence type="ECO:0000256" key="3">
    <source>
        <dbReference type="ARBA" id="ARBA00012071"/>
    </source>
</evidence>
<evidence type="ECO:0000313" key="15">
    <source>
        <dbReference type="Proteomes" id="UP000006462"/>
    </source>
</evidence>
<comment type="caution">
    <text evidence="14">The sequence shown here is derived from an EMBL/GenBank/DDBJ whole genome shotgun (WGS) entry which is preliminary data.</text>
</comment>
<evidence type="ECO:0000256" key="8">
    <source>
        <dbReference type="ARBA" id="ARBA00022741"/>
    </source>
</evidence>
<evidence type="ECO:0000256" key="12">
    <source>
        <dbReference type="ARBA" id="ARBA00029757"/>
    </source>
</evidence>
<evidence type="ECO:0000256" key="2">
    <source>
        <dbReference type="ARBA" id="ARBA00004870"/>
    </source>
</evidence>
<evidence type="ECO:0000256" key="4">
    <source>
        <dbReference type="ARBA" id="ARBA00016436"/>
    </source>
</evidence>
<keyword evidence="5 13" id="KW-0444">Lipid biosynthesis</keyword>
<dbReference type="EC" id="2.7.1.130" evidence="3 13"/>
<comment type="pathway">
    <text evidence="2 13">Glycolipid biosynthesis; lipid IV(A) biosynthesis; lipid IV(A) from (3R)-3-hydroxytetradecanoyl-[acyl-carrier-protein] and UDP-N-acetyl-alpha-D-glucosamine: step 6/6.</text>
</comment>
<dbReference type="PANTHER" id="PTHR42724">
    <property type="entry name" value="TETRAACYLDISACCHARIDE 4'-KINASE"/>
    <property type="match status" value="1"/>
</dbReference>
<evidence type="ECO:0000256" key="6">
    <source>
        <dbReference type="ARBA" id="ARBA00022556"/>
    </source>
</evidence>
<keyword evidence="15" id="KW-1185">Reference proteome</keyword>
<evidence type="ECO:0000256" key="7">
    <source>
        <dbReference type="ARBA" id="ARBA00022679"/>
    </source>
</evidence>
<evidence type="ECO:0000256" key="13">
    <source>
        <dbReference type="HAMAP-Rule" id="MF_00409"/>
    </source>
</evidence>
<gene>
    <name evidence="13 14" type="primary">lpxK</name>
    <name evidence="14" type="ORF">HMPREF7215_0330</name>
</gene>
<organism evidence="14 15">
    <name type="scientific">Pyramidobacter piscolens W5455</name>
    <dbReference type="NCBI Taxonomy" id="352165"/>
    <lineage>
        <taxon>Bacteria</taxon>
        <taxon>Thermotogati</taxon>
        <taxon>Synergistota</taxon>
        <taxon>Synergistia</taxon>
        <taxon>Synergistales</taxon>
        <taxon>Dethiosulfovibrionaceae</taxon>
        <taxon>Pyramidobacter</taxon>
    </lineage>
</organism>
<evidence type="ECO:0000256" key="11">
    <source>
        <dbReference type="ARBA" id="ARBA00023098"/>
    </source>
</evidence>
<dbReference type="SUPFAM" id="SSF53756">
    <property type="entry name" value="UDP-Glycosyltransferase/glycogen phosphorylase"/>
    <property type="match status" value="1"/>
</dbReference>